<dbReference type="Proteomes" id="UP001062846">
    <property type="component" value="Chromosome 10"/>
</dbReference>
<evidence type="ECO:0000313" key="1">
    <source>
        <dbReference type="EMBL" id="KAI8536735.1"/>
    </source>
</evidence>
<name>A0ACC0M6Z7_RHOML</name>
<evidence type="ECO:0000313" key="2">
    <source>
        <dbReference type="Proteomes" id="UP001062846"/>
    </source>
</evidence>
<reference evidence="1" key="1">
    <citation type="submission" date="2022-02" db="EMBL/GenBank/DDBJ databases">
        <title>Plant Genome Project.</title>
        <authorList>
            <person name="Zhang R.-G."/>
        </authorList>
    </citation>
    <scope>NUCLEOTIDE SEQUENCE</scope>
    <source>
        <strain evidence="1">AT1</strain>
    </source>
</reference>
<proteinExistence type="predicted"/>
<organism evidence="1 2">
    <name type="scientific">Rhododendron molle</name>
    <name type="common">Chinese azalea</name>
    <name type="synonym">Azalea mollis</name>
    <dbReference type="NCBI Taxonomy" id="49168"/>
    <lineage>
        <taxon>Eukaryota</taxon>
        <taxon>Viridiplantae</taxon>
        <taxon>Streptophyta</taxon>
        <taxon>Embryophyta</taxon>
        <taxon>Tracheophyta</taxon>
        <taxon>Spermatophyta</taxon>
        <taxon>Magnoliopsida</taxon>
        <taxon>eudicotyledons</taxon>
        <taxon>Gunneridae</taxon>
        <taxon>Pentapetalae</taxon>
        <taxon>asterids</taxon>
        <taxon>Ericales</taxon>
        <taxon>Ericaceae</taxon>
        <taxon>Ericoideae</taxon>
        <taxon>Rhodoreae</taxon>
        <taxon>Rhododendron</taxon>
    </lineage>
</organism>
<sequence>MAYQPNPGTASGLQFLNNPFGDTTYTKVFVGGLAWETQSETLRRHFEQYGEILEAVVITDKHTGRSKGYGFVTFHNPESAKNACSDPNPVIDGRRANCNLASLGRPQPLLPYGRLRPAMPYFGIPQMPRSAYVGSPRFHQPVPFSYQPGVAYPPYGYTTYGPEYVYPQGVYNPYMGQHYLQMYGVQGTVNPNIAPYGQMGQSLTGNHAYATVQGYVTPGRHVLQYGGPRVSGVSSDTIPTIQAPYHTVPWSPQECLHQLQDKHALYFLLSSHRAVVLINQEVEWWTGLRKILRSSESWSFKDTVESLVRYRVALSRVWEALKGVDCSFTDGKARNWVTGGFLSSSITGIWFPAIVQQRINI</sequence>
<dbReference type="EMBL" id="CM046397">
    <property type="protein sequence ID" value="KAI8536735.1"/>
    <property type="molecule type" value="Genomic_DNA"/>
</dbReference>
<keyword evidence="2" id="KW-1185">Reference proteome</keyword>
<comment type="caution">
    <text evidence="1">The sequence shown here is derived from an EMBL/GenBank/DDBJ whole genome shotgun (WGS) entry which is preliminary data.</text>
</comment>
<protein>
    <submittedName>
        <fullName evidence="1">Uncharacterized protein</fullName>
    </submittedName>
</protein>
<gene>
    <name evidence="1" type="ORF">RHMOL_Rhmol10G0280200</name>
</gene>
<accession>A0ACC0M6Z7</accession>